<dbReference type="PANTHER" id="PTHR21346">
    <property type="entry name" value="FUN14 DOMAIN CONTAINING"/>
    <property type="match status" value="1"/>
</dbReference>
<dbReference type="InterPro" id="IPR002048">
    <property type="entry name" value="EF_hand_dom"/>
</dbReference>
<evidence type="ECO:0000256" key="4">
    <source>
        <dbReference type="ARBA" id="ARBA00022989"/>
    </source>
</evidence>
<evidence type="ECO:0000256" key="3">
    <source>
        <dbReference type="ARBA" id="ARBA00022692"/>
    </source>
</evidence>
<evidence type="ECO:0000313" key="9">
    <source>
        <dbReference type="EMBL" id="GIL76056.1"/>
    </source>
</evidence>
<comment type="caution">
    <text evidence="9">The sequence shown here is derived from an EMBL/GenBank/DDBJ whole genome shotgun (WGS) entry which is preliminary data.</text>
</comment>
<evidence type="ECO:0000256" key="2">
    <source>
        <dbReference type="ARBA" id="ARBA00009160"/>
    </source>
</evidence>
<proteinExistence type="inferred from homology"/>
<reference evidence="9" key="1">
    <citation type="journal article" date="2021" name="Proc. Natl. Acad. Sci. U.S.A.">
        <title>Three genomes in the algal genus Volvox reveal the fate of a haploid sex-determining region after a transition to homothallism.</title>
        <authorList>
            <person name="Yamamoto K."/>
            <person name="Hamaji T."/>
            <person name="Kawai-Toyooka H."/>
            <person name="Matsuzaki R."/>
            <person name="Takahashi F."/>
            <person name="Nishimura Y."/>
            <person name="Kawachi M."/>
            <person name="Noguchi H."/>
            <person name="Minakuchi Y."/>
            <person name="Umen J.G."/>
            <person name="Toyoda A."/>
            <person name="Nozaki H."/>
        </authorList>
    </citation>
    <scope>NUCLEOTIDE SEQUENCE</scope>
    <source>
        <strain evidence="10">NIES-3785</strain>
        <strain evidence="9">NIES-3786</strain>
    </source>
</reference>
<dbReference type="EMBL" id="BNCQ01000008">
    <property type="protein sequence ID" value="GIM00765.1"/>
    <property type="molecule type" value="Genomic_DNA"/>
</dbReference>
<gene>
    <name evidence="9" type="ORF">Vretifemale_5789</name>
    <name evidence="10" type="ORF">Vretimale_5689</name>
</gene>
<feature type="region of interest" description="Disordered" evidence="6">
    <location>
        <begin position="62"/>
        <end position="87"/>
    </location>
</feature>
<dbReference type="Proteomes" id="UP000722791">
    <property type="component" value="Unassembled WGS sequence"/>
</dbReference>
<dbReference type="PROSITE" id="PS00018">
    <property type="entry name" value="EF_HAND_1"/>
    <property type="match status" value="1"/>
</dbReference>
<dbReference type="EMBL" id="BNCP01000008">
    <property type="protein sequence ID" value="GIL76056.1"/>
    <property type="molecule type" value="Genomic_DNA"/>
</dbReference>
<dbReference type="GO" id="GO:0016020">
    <property type="term" value="C:membrane"/>
    <property type="evidence" value="ECO:0007669"/>
    <property type="project" value="UniProtKB-SubCell"/>
</dbReference>
<feature type="transmembrane region" description="Helical" evidence="7">
    <location>
        <begin position="168"/>
        <end position="188"/>
    </location>
</feature>
<evidence type="ECO:0000256" key="7">
    <source>
        <dbReference type="SAM" id="Phobius"/>
    </source>
</evidence>
<dbReference type="InterPro" id="IPR007014">
    <property type="entry name" value="FUN14"/>
</dbReference>
<feature type="compositionally biased region" description="Gly residues" evidence="6">
    <location>
        <begin position="62"/>
        <end position="71"/>
    </location>
</feature>
<feature type="transmembrane region" description="Helical" evidence="7">
    <location>
        <begin position="227"/>
        <end position="246"/>
    </location>
</feature>
<keyword evidence="3 7" id="KW-0812">Transmembrane</keyword>
<dbReference type="PROSITE" id="PS50222">
    <property type="entry name" value="EF_HAND_2"/>
    <property type="match status" value="1"/>
</dbReference>
<evidence type="ECO:0000313" key="10">
    <source>
        <dbReference type="EMBL" id="GIM00765.1"/>
    </source>
</evidence>
<feature type="domain" description="EF-hand" evidence="8">
    <location>
        <begin position="202"/>
        <end position="227"/>
    </location>
</feature>
<evidence type="ECO:0000259" key="8">
    <source>
        <dbReference type="PROSITE" id="PS50222"/>
    </source>
</evidence>
<dbReference type="PANTHER" id="PTHR21346:SF10">
    <property type="entry name" value="TRANSMEMBRANE PROTEIN"/>
    <property type="match status" value="1"/>
</dbReference>
<sequence>MQLARVGPILMARVAPARGQRVVNNMKGYSTVRFVQLCGVPTFRPVASVFAVFGGNGGSGAVGGGRGGHGDGNPEPGPSGEDSGDGWGRAAAMVMGTGLLLCGEGAAWASQKKTEAVAPPPRAISDELTIEKVTDVLWNLAGPILTNLGFSGCVGAAAGYALKKVGQVVALCVGVAFLFVQGLAYTGFITVNWSNVHSVVTNALDVNKDGKVDVDDFKPIVSKGLGALSQGVPSVGGFLAGFLLALRSF</sequence>
<protein>
    <recommendedName>
        <fullName evidence="8">EF-hand domain-containing protein</fullName>
    </recommendedName>
</protein>
<evidence type="ECO:0000313" key="11">
    <source>
        <dbReference type="Proteomes" id="UP000747110"/>
    </source>
</evidence>
<dbReference type="Proteomes" id="UP000747110">
    <property type="component" value="Unassembled WGS sequence"/>
</dbReference>
<organism evidence="9 11">
    <name type="scientific">Volvox reticuliferus</name>
    <dbReference type="NCBI Taxonomy" id="1737510"/>
    <lineage>
        <taxon>Eukaryota</taxon>
        <taxon>Viridiplantae</taxon>
        <taxon>Chlorophyta</taxon>
        <taxon>core chlorophytes</taxon>
        <taxon>Chlorophyceae</taxon>
        <taxon>CS clade</taxon>
        <taxon>Chlamydomonadales</taxon>
        <taxon>Volvocaceae</taxon>
        <taxon>Volvox</taxon>
    </lineage>
</organism>
<evidence type="ECO:0000256" key="5">
    <source>
        <dbReference type="ARBA" id="ARBA00023136"/>
    </source>
</evidence>
<evidence type="ECO:0000256" key="1">
    <source>
        <dbReference type="ARBA" id="ARBA00004370"/>
    </source>
</evidence>
<keyword evidence="5 7" id="KW-0472">Membrane</keyword>
<dbReference type="AlphaFoldDB" id="A0A8J4CBW8"/>
<keyword evidence="4 7" id="KW-1133">Transmembrane helix</keyword>
<comment type="subcellular location">
    <subcellularLocation>
        <location evidence="1">Membrane</location>
    </subcellularLocation>
</comment>
<evidence type="ECO:0000256" key="6">
    <source>
        <dbReference type="SAM" id="MobiDB-lite"/>
    </source>
</evidence>
<comment type="similarity">
    <text evidence="2">Belongs to the FUN14 family.</text>
</comment>
<dbReference type="Pfam" id="PF04930">
    <property type="entry name" value="FUN14"/>
    <property type="match status" value="1"/>
</dbReference>
<keyword evidence="11" id="KW-1185">Reference proteome</keyword>
<accession>A0A8J4CBW8</accession>
<dbReference type="GO" id="GO:0005509">
    <property type="term" value="F:calcium ion binding"/>
    <property type="evidence" value="ECO:0007669"/>
    <property type="project" value="InterPro"/>
</dbReference>
<dbReference type="InterPro" id="IPR018247">
    <property type="entry name" value="EF_Hand_1_Ca_BS"/>
</dbReference>
<name>A0A8J4CBW8_9CHLO</name>
<dbReference type="OrthoDB" id="163794at2759"/>